<dbReference type="GO" id="GO:0005615">
    <property type="term" value="C:extracellular space"/>
    <property type="evidence" value="ECO:0007669"/>
    <property type="project" value="UniProtKB-KW"/>
</dbReference>
<dbReference type="GO" id="GO:0008009">
    <property type="term" value="F:chemokine activity"/>
    <property type="evidence" value="ECO:0007669"/>
    <property type="project" value="InterPro"/>
</dbReference>
<dbReference type="OrthoDB" id="9892424at2759"/>
<dbReference type="Proteomes" id="UP000765507">
    <property type="component" value="Unassembled WGS sequence"/>
</dbReference>
<gene>
    <name evidence="13" type="primary">CCL8</name>
    <name evidence="13" type="ORF">G0U57_013153</name>
</gene>
<dbReference type="AlphaFoldDB" id="A0A8T1T515"/>
<dbReference type="Gene3D" id="2.40.50.40">
    <property type="match status" value="1"/>
</dbReference>
<evidence type="ECO:0000313" key="14">
    <source>
        <dbReference type="Proteomes" id="UP000765507"/>
    </source>
</evidence>
<keyword evidence="4 10" id="KW-0202">Cytokine</keyword>
<protein>
    <recommendedName>
        <fullName evidence="10">C-C motif chemokine</fullName>
    </recommendedName>
</protein>
<dbReference type="PANTHER" id="PTHR12015">
    <property type="entry name" value="SMALL INDUCIBLE CYTOKINE A"/>
    <property type="match status" value="1"/>
</dbReference>
<keyword evidence="8" id="KW-0395">Inflammatory response</keyword>
<dbReference type="GO" id="GO:0006955">
    <property type="term" value="P:immune response"/>
    <property type="evidence" value="ECO:0007669"/>
    <property type="project" value="InterPro"/>
</dbReference>
<feature type="domain" description="Chemokine interleukin-8-like" evidence="12">
    <location>
        <begin position="45"/>
        <end position="103"/>
    </location>
</feature>
<name>A0A8T1T515_CHESE</name>
<evidence type="ECO:0000256" key="11">
    <source>
        <dbReference type="SAM" id="Phobius"/>
    </source>
</evidence>
<dbReference type="PANTHER" id="PTHR12015:SF111">
    <property type="entry name" value="C-C MOTIF CHEMOKINE 17"/>
    <property type="match status" value="1"/>
</dbReference>
<evidence type="ECO:0000256" key="5">
    <source>
        <dbReference type="ARBA" id="ARBA00022525"/>
    </source>
</evidence>
<dbReference type="EMBL" id="JAHGAV010000035">
    <property type="protein sequence ID" value="KAG6936148.1"/>
    <property type="molecule type" value="Genomic_DNA"/>
</dbReference>
<keyword evidence="11" id="KW-1133">Transmembrane helix</keyword>
<dbReference type="CDD" id="cd00272">
    <property type="entry name" value="Chemokine_CC"/>
    <property type="match status" value="1"/>
</dbReference>
<evidence type="ECO:0000256" key="6">
    <source>
        <dbReference type="ARBA" id="ARBA00022729"/>
    </source>
</evidence>
<dbReference type="Pfam" id="PF00048">
    <property type="entry name" value="IL8"/>
    <property type="match status" value="1"/>
</dbReference>
<feature type="non-terminal residue" evidence="13">
    <location>
        <position position="117"/>
    </location>
</feature>
<dbReference type="InterPro" id="IPR039809">
    <property type="entry name" value="Chemokine_b/g/d"/>
</dbReference>
<keyword evidence="11" id="KW-0472">Membrane</keyword>
<evidence type="ECO:0000313" key="13">
    <source>
        <dbReference type="EMBL" id="KAG6936148.1"/>
    </source>
</evidence>
<comment type="caution">
    <text evidence="13">The sequence shown here is derived from an EMBL/GenBank/DDBJ whole genome shotgun (WGS) entry which is preliminary data.</text>
</comment>
<dbReference type="InterPro" id="IPR000827">
    <property type="entry name" value="Chemokine_CC_CS"/>
</dbReference>
<evidence type="ECO:0000256" key="2">
    <source>
        <dbReference type="ARBA" id="ARBA00010868"/>
    </source>
</evidence>
<keyword evidence="3 10" id="KW-0145">Chemotaxis</keyword>
<evidence type="ECO:0000256" key="4">
    <source>
        <dbReference type="ARBA" id="ARBA00022514"/>
    </source>
</evidence>
<comment type="subcellular location">
    <subcellularLocation>
        <location evidence="1 10">Secreted</location>
    </subcellularLocation>
</comment>
<sequence>GKKGTVLQQKKTHSKVTMISLRTALLAAFILGVSYQYATAKSHTPVECCFDYVTGAIQLVKLVDFYTTPSECHLPAVVFKTRADRLVCADPSKLWVKRAMKVLEAKRKQTSLSENHR</sequence>
<dbReference type="GO" id="GO:0006954">
    <property type="term" value="P:inflammatory response"/>
    <property type="evidence" value="ECO:0007669"/>
    <property type="project" value="UniProtKB-KW"/>
</dbReference>
<reference evidence="13 14" key="1">
    <citation type="journal article" date="2020" name="G3 (Bethesda)">
        <title>Draft Genome of the Common Snapping Turtle, Chelydra serpentina, a Model for Phenotypic Plasticity in Reptiles.</title>
        <authorList>
            <person name="Das D."/>
            <person name="Singh S.K."/>
            <person name="Bierstedt J."/>
            <person name="Erickson A."/>
            <person name="Galli G.L.J."/>
            <person name="Crossley D.A. 2nd"/>
            <person name="Rhen T."/>
        </authorList>
    </citation>
    <scope>NUCLEOTIDE SEQUENCE [LARGE SCALE GENOMIC DNA]</scope>
    <source>
        <strain evidence="13">KW</strain>
    </source>
</reference>
<evidence type="ECO:0000259" key="12">
    <source>
        <dbReference type="SMART" id="SM00199"/>
    </source>
</evidence>
<organism evidence="13 14">
    <name type="scientific">Chelydra serpentina</name>
    <name type="common">Snapping turtle</name>
    <name type="synonym">Testudo serpentina</name>
    <dbReference type="NCBI Taxonomy" id="8475"/>
    <lineage>
        <taxon>Eukaryota</taxon>
        <taxon>Metazoa</taxon>
        <taxon>Chordata</taxon>
        <taxon>Craniata</taxon>
        <taxon>Vertebrata</taxon>
        <taxon>Euteleostomi</taxon>
        <taxon>Archelosauria</taxon>
        <taxon>Testudinata</taxon>
        <taxon>Testudines</taxon>
        <taxon>Cryptodira</taxon>
        <taxon>Durocryptodira</taxon>
        <taxon>Americhelydia</taxon>
        <taxon>Chelydroidea</taxon>
        <taxon>Chelydridae</taxon>
        <taxon>Chelydra</taxon>
    </lineage>
</organism>
<evidence type="ECO:0000256" key="1">
    <source>
        <dbReference type="ARBA" id="ARBA00004613"/>
    </source>
</evidence>
<keyword evidence="11" id="KW-0812">Transmembrane</keyword>
<dbReference type="InterPro" id="IPR001811">
    <property type="entry name" value="Chemokine_IL8-like_dom"/>
</dbReference>
<evidence type="ECO:0000256" key="8">
    <source>
        <dbReference type="ARBA" id="ARBA00023198"/>
    </source>
</evidence>
<comment type="similarity">
    <text evidence="2 10">Belongs to the intercrine beta (chemokine CC) family.</text>
</comment>
<comment type="function">
    <text evidence="9">Chemokine, which displays chemotactic activity for T lymphocytes, preferentially Th2 cells, but not monocytes or granulocytes. Therefore plays an important role in a wide range of inflammatory and immunological processes. Acts by binding to CCR4 at T-cell surface. Mediates GM-CSF/CSF2-driven pain and inflammation. In the brain, required to maintain the typical, highly branched morphology of hippocampal microglia under homeostatic conditions. May be important for the appropriate adaptation of microglial morphology and synaptic plasticity to acute lipopolysaccharide (LPS)-induced neuroinflammation. Plays a role in wound healing, mainly by inducing fibroblast migration into the wound.</text>
</comment>
<dbReference type="InterPro" id="IPR036048">
    <property type="entry name" value="Interleukin_8-like_sf"/>
</dbReference>
<dbReference type="FunFam" id="2.40.50.40:FF:000002">
    <property type="entry name" value="C-C motif chemokine"/>
    <property type="match status" value="1"/>
</dbReference>
<evidence type="ECO:0000256" key="3">
    <source>
        <dbReference type="ARBA" id="ARBA00022500"/>
    </source>
</evidence>
<keyword evidence="7" id="KW-1015">Disulfide bond</keyword>
<keyword evidence="14" id="KW-1185">Reference proteome</keyword>
<dbReference type="SMART" id="SM00199">
    <property type="entry name" value="SCY"/>
    <property type="match status" value="1"/>
</dbReference>
<evidence type="ECO:0000256" key="9">
    <source>
        <dbReference type="ARBA" id="ARBA00046039"/>
    </source>
</evidence>
<evidence type="ECO:0000256" key="7">
    <source>
        <dbReference type="ARBA" id="ARBA00023157"/>
    </source>
</evidence>
<dbReference type="SUPFAM" id="SSF54117">
    <property type="entry name" value="Interleukin 8-like chemokines"/>
    <property type="match status" value="1"/>
</dbReference>
<keyword evidence="5 10" id="KW-0964">Secreted</keyword>
<keyword evidence="6" id="KW-0732">Signal</keyword>
<evidence type="ECO:0000256" key="10">
    <source>
        <dbReference type="RuleBase" id="RU361150"/>
    </source>
</evidence>
<proteinExistence type="inferred from homology"/>
<dbReference type="PROSITE" id="PS00472">
    <property type="entry name" value="SMALL_CYTOKINES_CC"/>
    <property type="match status" value="1"/>
</dbReference>
<accession>A0A8T1T515</accession>
<feature type="transmembrane region" description="Helical" evidence="11">
    <location>
        <begin position="21"/>
        <end position="38"/>
    </location>
</feature>